<evidence type="ECO:0000256" key="3">
    <source>
        <dbReference type="ARBA" id="ARBA00023125"/>
    </source>
</evidence>
<evidence type="ECO:0000256" key="1">
    <source>
        <dbReference type="ARBA" id="ARBA00009913"/>
    </source>
</evidence>
<gene>
    <name evidence="6" type="primary">gin</name>
    <name evidence="6" type="ORF">Bhyg_15840</name>
</gene>
<sequence length="119" mass="13696">MKFGYARVSKNEQSLDIQIQKLTVAGCDEIFKEKISGSKDDRSELNHLLSKVRKGDTLYVVRLDRLGRRMTKLIELIKDFKDKEVEFIALENNIDTTTPMGMLLFTMCAAFSEMERVLS</sequence>
<dbReference type="InterPro" id="IPR050639">
    <property type="entry name" value="SSR_resolvase"/>
</dbReference>
<dbReference type="GO" id="GO:0000150">
    <property type="term" value="F:DNA strand exchange activity"/>
    <property type="evidence" value="ECO:0007669"/>
    <property type="project" value="InterPro"/>
</dbReference>
<dbReference type="PANTHER" id="PTHR30461:SF26">
    <property type="entry name" value="RESOLVASE HOMOLOG YNEB"/>
    <property type="match status" value="1"/>
</dbReference>
<dbReference type="SUPFAM" id="SSF53041">
    <property type="entry name" value="Resolvase-like"/>
    <property type="match status" value="1"/>
</dbReference>
<dbReference type="InterPro" id="IPR036162">
    <property type="entry name" value="Resolvase-like_N_sf"/>
</dbReference>
<dbReference type="OrthoDB" id="1929058at2759"/>
<dbReference type="PANTHER" id="PTHR30461">
    <property type="entry name" value="DNA-INVERTASE FROM LAMBDOID PROPHAGE"/>
    <property type="match status" value="1"/>
</dbReference>
<accession>A0A9Q0RUC0</accession>
<evidence type="ECO:0000256" key="4">
    <source>
        <dbReference type="ARBA" id="ARBA00023172"/>
    </source>
</evidence>
<comment type="caution">
    <text evidence="6">The sequence shown here is derived from an EMBL/GenBank/DDBJ whole genome shotgun (WGS) entry which is preliminary data.</text>
</comment>
<keyword evidence="2" id="KW-0229">DNA integration</keyword>
<keyword evidence="3" id="KW-0238">DNA-binding</keyword>
<dbReference type="CDD" id="cd03768">
    <property type="entry name" value="SR_ResInv"/>
    <property type="match status" value="1"/>
</dbReference>
<dbReference type="SMART" id="SM00857">
    <property type="entry name" value="Resolvase"/>
    <property type="match status" value="1"/>
</dbReference>
<dbReference type="Pfam" id="PF00239">
    <property type="entry name" value="Resolvase"/>
    <property type="match status" value="1"/>
</dbReference>
<comment type="similarity">
    <text evidence="1">Belongs to the site-specific recombinase resolvase family.</text>
</comment>
<evidence type="ECO:0000313" key="7">
    <source>
        <dbReference type="Proteomes" id="UP001151699"/>
    </source>
</evidence>
<keyword evidence="7" id="KW-1185">Reference proteome</keyword>
<feature type="domain" description="Resolvase/invertase-type recombinase catalytic" evidence="5">
    <location>
        <begin position="1"/>
        <end position="119"/>
    </location>
</feature>
<dbReference type="Gene3D" id="3.40.50.1390">
    <property type="entry name" value="Resolvase, N-terminal catalytic domain"/>
    <property type="match status" value="1"/>
</dbReference>
<dbReference type="EMBL" id="WJQU01000644">
    <property type="protein sequence ID" value="KAJ6634343.1"/>
    <property type="molecule type" value="Genomic_DNA"/>
</dbReference>
<dbReference type="InterPro" id="IPR006119">
    <property type="entry name" value="Resolv_N"/>
</dbReference>
<reference evidence="6" key="1">
    <citation type="submission" date="2022-07" db="EMBL/GenBank/DDBJ databases">
        <authorList>
            <person name="Trinca V."/>
            <person name="Uliana J.V.C."/>
            <person name="Torres T.T."/>
            <person name="Ward R.J."/>
            <person name="Monesi N."/>
        </authorList>
    </citation>
    <scope>NUCLEOTIDE SEQUENCE</scope>
    <source>
        <strain evidence="6">HSMRA1968</strain>
        <tissue evidence="6">Whole embryos</tissue>
    </source>
</reference>
<organism evidence="6 7">
    <name type="scientific">Pseudolycoriella hygida</name>
    <dbReference type="NCBI Taxonomy" id="35572"/>
    <lineage>
        <taxon>Eukaryota</taxon>
        <taxon>Metazoa</taxon>
        <taxon>Ecdysozoa</taxon>
        <taxon>Arthropoda</taxon>
        <taxon>Hexapoda</taxon>
        <taxon>Insecta</taxon>
        <taxon>Pterygota</taxon>
        <taxon>Neoptera</taxon>
        <taxon>Endopterygota</taxon>
        <taxon>Diptera</taxon>
        <taxon>Nematocera</taxon>
        <taxon>Sciaroidea</taxon>
        <taxon>Sciaridae</taxon>
        <taxon>Pseudolycoriella</taxon>
    </lineage>
</organism>
<dbReference type="GO" id="GO:0015074">
    <property type="term" value="P:DNA integration"/>
    <property type="evidence" value="ECO:0007669"/>
    <property type="project" value="UniProtKB-KW"/>
</dbReference>
<dbReference type="PROSITE" id="PS51736">
    <property type="entry name" value="RECOMBINASES_3"/>
    <property type="match status" value="1"/>
</dbReference>
<dbReference type="AlphaFoldDB" id="A0A9Q0RUC0"/>
<proteinExistence type="inferred from homology"/>
<name>A0A9Q0RUC0_9DIPT</name>
<dbReference type="FunFam" id="3.40.50.1390:FF:000001">
    <property type="entry name" value="DNA recombinase"/>
    <property type="match status" value="1"/>
</dbReference>
<dbReference type="GO" id="GO:0003677">
    <property type="term" value="F:DNA binding"/>
    <property type="evidence" value="ECO:0007669"/>
    <property type="project" value="UniProtKB-KW"/>
</dbReference>
<evidence type="ECO:0000313" key="6">
    <source>
        <dbReference type="EMBL" id="KAJ6634343.1"/>
    </source>
</evidence>
<protein>
    <submittedName>
        <fullName evidence="6">Serine recombinase gin</fullName>
    </submittedName>
</protein>
<dbReference type="Proteomes" id="UP001151699">
    <property type="component" value="Unassembled WGS sequence"/>
</dbReference>
<evidence type="ECO:0000259" key="5">
    <source>
        <dbReference type="PROSITE" id="PS51736"/>
    </source>
</evidence>
<keyword evidence="4" id="KW-0233">DNA recombination</keyword>
<evidence type="ECO:0000256" key="2">
    <source>
        <dbReference type="ARBA" id="ARBA00022908"/>
    </source>
</evidence>